<gene>
    <name evidence="1" type="ORF">A2165_02015</name>
</gene>
<name>A0A1F5FZC5_9BACT</name>
<dbReference type="EMBL" id="MFAU01000006">
    <property type="protein sequence ID" value="OGD84945.1"/>
    <property type="molecule type" value="Genomic_DNA"/>
</dbReference>
<accession>A0A1F5FZC5</accession>
<protein>
    <submittedName>
        <fullName evidence="1">Uncharacterized protein</fullName>
    </submittedName>
</protein>
<proteinExistence type="predicted"/>
<dbReference type="Proteomes" id="UP000179252">
    <property type="component" value="Unassembled WGS sequence"/>
</dbReference>
<dbReference type="AlphaFoldDB" id="A0A1F5FZC5"/>
<organism evidence="1 2">
    <name type="scientific">Candidatus Curtissbacteria bacterium RBG_13_40_7</name>
    <dbReference type="NCBI Taxonomy" id="1797706"/>
    <lineage>
        <taxon>Bacteria</taxon>
        <taxon>Candidatus Curtissiibacteriota</taxon>
    </lineage>
</organism>
<evidence type="ECO:0000313" key="2">
    <source>
        <dbReference type="Proteomes" id="UP000179252"/>
    </source>
</evidence>
<comment type="caution">
    <text evidence="1">The sequence shown here is derived from an EMBL/GenBank/DDBJ whole genome shotgun (WGS) entry which is preliminary data.</text>
</comment>
<evidence type="ECO:0000313" key="1">
    <source>
        <dbReference type="EMBL" id="OGD84945.1"/>
    </source>
</evidence>
<sequence>MQSQYIVSRINELEEELRKIKAQIAKKPPKSAGLVWGKINVLESQIDKTKEAVFDFDIEKFVNKKDVASWK</sequence>
<reference evidence="1 2" key="1">
    <citation type="journal article" date="2016" name="Nat. Commun.">
        <title>Thousands of microbial genomes shed light on interconnected biogeochemical processes in an aquifer system.</title>
        <authorList>
            <person name="Anantharaman K."/>
            <person name="Brown C.T."/>
            <person name="Hug L.A."/>
            <person name="Sharon I."/>
            <person name="Castelle C.J."/>
            <person name="Probst A.J."/>
            <person name="Thomas B.C."/>
            <person name="Singh A."/>
            <person name="Wilkins M.J."/>
            <person name="Karaoz U."/>
            <person name="Brodie E.L."/>
            <person name="Williams K.H."/>
            <person name="Hubbard S.S."/>
            <person name="Banfield J.F."/>
        </authorList>
    </citation>
    <scope>NUCLEOTIDE SEQUENCE [LARGE SCALE GENOMIC DNA]</scope>
</reference>